<organism evidence="1">
    <name type="scientific">marine sediment metagenome</name>
    <dbReference type="NCBI Taxonomy" id="412755"/>
    <lineage>
        <taxon>unclassified sequences</taxon>
        <taxon>metagenomes</taxon>
        <taxon>ecological metagenomes</taxon>
    </lineage>
</organism>
<sequence>VSDACERASFLHTIASNVSQFTFDYLDGPVVVVGSPNWITPAAEMESVFFPQKEWIIDAIHERLLPLHHHQVTTNQSTAEQIRKNKFGV</sequence>
<dbReference type="InterPro" id="IPR009014">
    <property type="entry name" value="Transketo_C/PFOR_II"/>
</dbReference>
<comment type="caution">
    <text evidence="1">The sequence shown here is derived from an EMBL/GenBank/DDBJ whole genome shotgun (WGS) entry which is preliminary data.</text>
</comment>
<proteinExistence type="predicted"/>
<dbReference type="SUPFAM" id="SSF52922">
    <property type="entry name" value="TK C-terminal domain-like"/>
    <property type="match status" value="1"/>
</dbReference>
<protein>
    <submittedName>
        <fullName evidence="1">Uncharacterized protein</fullName>
    </submittedName>
</protein>
<dbReference type="AlphaFoldDB" id="X1V4Y1"/>
<feature type="non-terminal residue" evidence="1">
    <location>
        <position position="1"/>
    </location>
</feature>
<gene>
    <name evidence="1" type="ORF">S12H4_52802</name>
</gene>
<dbReference type="Gene3D" id="3.40.50.920">
    <property type="match status" value="1"/>
</dbReference>
<dbReference type="EMBL" id="BARW01033540">
    <property type="protein sequence ID" value="GAJ10847.1"/>
    <property type="molecule type" value="Genomic_DNA"/>
</dbReference>
<name>X1V4Y1_9ZZZZ</name>
<reference evidence="1" key="1">
    <citation type="journal article" date="2014" name="Front. Microbiol.">
        <title>High frequency of phylogenetically diverse reductive dehalogenase-homologous genes in deep subseafloor sedimentary metagenomes.</title>
        <authorList>
            <person name="Kawai M."/>
            <person name="Futagami T."/>
            <person name="Toyoda A."/>
            <person name="Takaki Y."/>
            <person name="Nishi S."/>
            <person name="Hori S."/>
            <person name="Arai W."/>
            <person name="Tsubouchi T."/>
            <person name="Morono Y."/>
            <person name="Uchiyama I."/>
            <person name="Ito T."/>
            <person name="Fujiyama A."/>
            <person name="Inagaki F."/>
            <person name="Takami H."/>
        </authorList>
    </citation>
    <scope>NUCLEOTIDE SEQUENCE</scope>
    <source>
        <strain evidence="1">Expedition CK06-06</strain>
    </source>
</reference>
<evidence type="ECO:0000313" key="1">
    <source>
        <dbReference type="EMBL" id="GAJ10847.1"/>
    </source>
</evidence>
<accession>X1V4Y1</accession>